<feature type="compositionally biased region" description="Low complexity" evidence="1">
    <location>
        <begin position="878"/>
        <end position="892"/>
    </location>
</feature>
<evidence type="ECO:0000313" key="2">
    <source>
        <dbReference type="EMBL" id="KAJ7644718.1"/>
    </source>
</evidence>
<feature type="compositionally biased region" description="Low complexity" evidence="1">
    <location>
        <begin position="229"/>
        <end position="242"/>
    </location>
</feature>
<name>A0AAD7FYZ0_9AGAR</name>
<gene>
    <name evidence="2" type="ORF">FB45DRAFT_299021</name>
</gene>
<feature type="compositionally biased region" description="Basic and acidic residues" evidence="1">
    <location>
        <begin position="896"/>
        <end position="917"/>
    </location>
</feature>
<organism evidence="2 3">
    <name type="scientific">Roridomyces roridus</name>
    <dbReference type="NCBI Taxonomy" id="1738132"/>
    <lineage>
        <taxon>Eukaryota</taxon>
        <taxon>Fungi</taxon>
        <taxon>Dikarya</taxon>
        <taxon>Basidiomycota</taxon>
        <taxon>Agaricomycotina</taxon>
        <taxon>Agaricomycetes</taxon>
        <taxon>Agaricomycetidae</taxon>
        <taxon>Agaricales</taxon>
        <taxon>Marasmiineae</taxon>
        <taxon>Mycenaceae</taxon>
        <taxon>Roridomyces</taxon>
    </lineage>
</organism>
<feature type="compositionally biased region" description="Low complexity" evidence="1">
    <location>
        <begin position="290"/>
        <end position="305"/>
    </location>
</feature>
<feature type="region of interest" description="Disordered" evidence="1">
    <location>
        <begin position="229"/>
        <end position="617"/>
    </location>
</feature>
<dbReference type="EMBL" id="JARKIF010000003">
    <property type="protein sequence ID" value="KAJ7644718.1"/>
    <property type="molecule type" value="Genomic_DNA"/>
</dbReference>
<feature type="compositionally biased region" description="Polar residues" evidence="1">
    <location>
        <begin position="1219"/>
        <end position="1240"/>
    </location>
</feature>
<feature type="compositionally biased region" description="Basic and acidic residues" evidence="1">
    <location>
        <begin position="949"/>
        <end position="978"/>
    </location>
</feature>
<feature type="region of interest" description="Disordered" evidence="1">
    <location>
        <begin position="642"/>
        <end position="714"/>
    </location>
</feature>
<feature type="region of interest" description="Disordered" evidence="1">
    <location>
        <begin position="1171"/>
        <end position="1259"/>
    </location>
</feature>
<feature type="compositionally biased region" description="Polar residues" evidence="1">
    <location>
        <begin position="598"/>
        <end position="607"/>
    </location>
</feature>
<proteinExistence type="predicted"/>
<feature type="compositionally biased region" description="Polar residues" evidence="1">
    <location>
        <begin position="836"/>
        <end position="845"/>
    </location>
</feature>
<feature type="compositionally biased region" description="Basic and acidic residues" evidence="1">
    <location>
        <begin position="653"/>
        <end position="669"/>
    </location>
</feature>
<evidence type="ECO:0000313" key="3">
    <source>
        <dbReference type="Proteomes" id="UP001221142"/>
    </source>
</evidence>
<feature type="region of interest" description="Disordered" evidence="1">
    <location>
        <begin position="733"/>
        <end position="978"/>
    </location>
</feature>
<feature type="compositionally biased region" description="Low complexity" evidence="1">
    <location>
        <begin position="75"/>
        <end position="96"/>
    </location>
</feature>
<feature type="compositionally biased region" description="Low complexity" evidence="1">
    <location>
        <begin position="847"/>
        <end position="864"/>
    </location>
</feature>
<feature type="compositionally biased region" description="Low complexity" evidence="1">
    <location>
        <begin position="149"/>
        <end position="162"/>
    </location>
</feature>
<feature type="compositionally biased region" description="Low complexity" evidence="1">
    <location>
        <begin position="336"/>
        <end position="373"/>
    </location>
</feature>
<feature type="compositionally biased region" description="Low complexity" evidence="1">
    <location>
        <begin position="798"/>
        <end position="825"/>
    </location>
</feature>
<feature type="compositionally biased region" description="Polar residues" evidence="1">
    <location>
        <begin position="251"/>
        <end position="260"/>
    </location>
</feature>
<protein>
    <submittedName>
        <fullName evidence="2">Uncharacterized protein</fullName>
    </submittedName>
</protein>
<feature type="compositionally biased region" description="Acidic residues" evidence="1">
    <location>
        <begin position="312"/>
        <end position="328"/>
    </location>
</feature>
<comment type="caution">
    <text evidence="2">The sequence shown here is derived from an EMBL/GenBank/DDBJ whole genome shotgun (WGS) entry which is preliminary data.</text>
</comment>
<feature type="region of interest" description="Disordered" evidence="1">
    <location>
        <begin position="1"/>
        <end position="217"/>
    </location>
</feature>
<feature type="compositionally biased region" description="Low complexity" evidence="1">
    <location>
        <begin position="206"/>
        <end position="217"/>
    </location>
</feature>
<feature type="compositionally biased region" description="Low complexity" evidence="1">
    <location>
        <begin position="392"/>
        <end position="412"/>
    </location>
</feature>
<feature type="compositionally biased region" description="Polar residues" evidence="1">
    <location>
        <begin position="1191"/>
        <end position="1206"/>
    </location>
</feature>
<feature type="compositionally biased region" description="Polar residues" evidence="1">
    <location>
        <begin position="171"/>
        <end position="190"/>
    </location>
</feature>
<dbReference type="AlphaFoldDB" id="A0AAD7FYZ0"/>
<feature type="compositionally biased region" description="Polar residues" evidence="1">
    <location>
        <begin position="28"/>
        <end position="49"/>
    </location>
</feature>
<feature type="compositionally biased region" description="Pro residues" evidence="1">
    <location>
        <begin position="498"/>
        <end position="512"/>
    </location>
</feature>
<accession>A0AAD7FYZ0</accession>
<reference evidence="2" key="1">
    <citation type="submission" date="2023-03" db="EMBL/GenBank/DDBJ databases">
        <title>Massive genome expansion in bonnet fungi (Mycena s.s.) driven by repeated elements and novel gene families across ecological guilds.</title>
        <authorList>
            <consortium name="Lawrence Berkeley National Laboratory"/>
            <person name="Harder C.B."/>
            <person name="Miyauchi S."/>
            <person name="Viragh M."/>
            <person name="Kuo A."/>
            <person name="Thoen E."/>
            <person name="Andreopoulos B."/>
            <person name="Lu D."/>
            <person name="Skrede I."/>
            <person name="Drula E."/>
            <person name="Henrissat B."/>
            <person name="Morin E."/>
            <person name="Kohler A."/>
            <person name="Barry K."/>
            <person name="LaButti K."/>
            <person name="Morin E."/>
            <person name="Salamov A."/>
            <person name="Lipzen A."/>
            <person name="Mereny Z."/>
            <person name="Hegedus B."/>
            <person name="Baldrian P."/>
            <person name="Stursova M."/>
            <person name="Weitz H."/>
            <person name="Taylor A."/>
            <person name="Grigoriev I.V."/>
            <person name="Nagy L.G."/>
            <person name="Martin F."/>
            <person name="Kauserud H."/>
        </authorList>
    </citation>
    <scope>NUCLEOTIDE SEQUENCE</scope>
    <source>
        <strain evidence="2">9284</strain>
    </source>
</reference>
<keyword evidence="3" id="KW-1185">Reference proteome</keyword>
<evidence type="ECO:0000256" key="1">
    <source>
        <dbReference type="SAM" id="MobiDB-lite"/>
    </source>
</evidence>
<dbReference type="Proteomes" id="UP001221142">
    <property type="component" value="Unassembled WGS sequence"/>
</dbReference>
<sequence length="1259" mass="130044">MGFFGRKKSIPTVTEPNSADPRPAYLSRLSTTSERPTLTLMTASASSPTDGGLRPPPHPGLYNHSTRSLPPPRLSPSSTTLGSPLAPSVSPTSTRTVSKESRKAGGRRFAFWGRGGAKDAPPPVQTPTEAGPGGGEDGDFNLRAFRHVAPSSSPSPRGSPRGSPSPAPPSLSYQQNQHQNTSKTRLTASALSALGGDEMRPPQRPRAPSDVSASSSRISVAAFREIQARRSAAGSPALGGPAVDRERNANVVRTTGTGPRSESGHGVYPAMHAQGVRTNHPPASASNPYLPTSAPASAPKLSPKANPRRQTDDDESEDSEEEESESDSDNAPLAMLARRPGAGSAAGSSGSLPLPAQRGSPATSPSPSTTTPPLANHIPHQHSHLAQQTNPPVRSASPTSMSSSSSRPSNLRPKPKPLIDIAALTASRPQATSHQREAGFTGGGMLGSFGATSKSGSYAKMDSPKDAESPILTSRSPPVTLSKIGTPGVGGKGLVHFPTPPGSPVAEVPPPLVKEKKMEGRTVPVRSNSTGLVEMEKERARAPSPGPSRDLLSERLRAVTGKGMVPPSKDASPQKNMPPPPAFTTLAQRKVLHRRSSSDIVSGSKGWSSPAAAPPAAAEEFDLTDLADLLGGGLALVSRAGELSPPRVASGEDVTKATAEKLKQERKDSTSSNDDTIVPVVIRQRAPAAGFSVTSRPAQHDRQQSTTMVPAGSTAAEKAAASFKATNRSFSANVAAASSPASTNAPPTLRAPPSQARPAKPPPAADAARSSSYGDLGVGPRPRSSTLIPNPTPPTSLSSRSDAHTATSSSSNNSSTPSSSTSSSAGVPATVRARPRSSTMMTLTTGPPALASAASPSSRLAAPLAQPPPRPFMAAHKSPASSTAGDSSSSPAPLTPRDDSSDMSRDSGPKEKHERRAVWSGGVSGLVPSARQAHQRRSVSFDFDEEVSSDAKGKVKARPRETPVQEEERRRERRRSEAKAAIELGNVINGSGPIAEDDDDDDDVPVGHRAMPGMPMGNMPMGMNMPMPMGFAPPGGMSPGWPGMLNPAQFMIPPPADPNYYAAHQQAMMMAKQAYQMAVAQQALALAADEWERGSTMGFGDRSSVFGGSTTGPAMMSPYGMGMGMQGGWTPGGMSLFPPAPMSMYGGGGARSEYGGGGGAARSEYGGGGGNGGGWNSSRSVYGENFGPSPRSANSGATPSPSQMRNTRGDSGYFAGAQVPQSSNRTGATPRQRTASQPATPSRGAAARRQPPTSYKQAP</sequence>
<feature type="compositionally biased region" description="Low complexity" evidence="1">
    <location>
        <begin position="733"/>
        <end position="758"/>
    </location>
</feature>